<gene>
    <name evidence="6 7" type="primary">hslO</name>
    <name evidence="7" type="ORF">QS748_09205</name>
</gene>
<dbReference type="InterPro" id="IPR023212">
    <property type="entry name" value="Hsp33_helix_hairpin_bin_dom_sf"/>
</dbReference>
<protein>
    <recommendedName>
        <fullName evidence="6">33 kDa chaperonin</fullName>
    </recommendedName>
    <alternativeName>
        <fullName evidence="6">Heat shock protein 33 homolog</fullName>
        <shortName evidence="6">HSP33</shortName>
    </alternativeName>
</protein>
<dbReference type="InterPro" id="IPR016153">
    <property type="entry name" value="Heat_shock_Hsp33_N"/>
</dbReference>
<dbReference type="InterPro" id="IPR016154">
    <property type="entry name" value="Heat_shock_Hsp33_C"/>
</dbReference>
<dbReference type="SUPFAM" id="SSF118352">
    <property type="entry name" value="HSP33 redox switch-like"/>
    <property type="match status" value="1"/>
</dbReference>
<keyword evidence="1 6" id="KW-0963">Cytoplasm</keyword>
<evidence type="ECO:0000313" key="8">
    <source>
        <dbReference type="Proteomes" id="UP001178148"/>
    </source>
</evidence>
<dbReference type="HAMAP" id="MF_00117">
    <property type="entry name" value="HslO"/>
    <property type="match status" value="1"/>
</dbReference>
<evidence type="ECO:0000313" key="7">
    <source>
        <dbReference type="EMBL" id="MDP0589344.1"/>
    </source>
</evidence>
<keyword evidence="5 6" id="KW-0676">Redox-active center</keyword>
<evidence type="ECO:0000256" key="6">
    <source>
        <dbReference type="HAMAP-Rule" id="MF_00117"/>
    </source>
</evidence>
<comment type="caution">
    <text evidence="7">The sequence shown here is derived from an EMBL/GenBank/DDBJ whole genome shotgun (WGS) entry which is preliminary data.</text>
</comment>
<keyword evidence="8" id="KW-1185">Reference proteome</keyword>
<evidence type="ECO:0000256" key="2">
    <source>
        <dbReference type="ARBA" id="ARBA00022833"/>
    </source>
</evidence>
<evidence type="ECO:0000256" key="5">
    <source>
        <dbReference type="ARBA" id="ARBA00023284"/>
    </source>
</evidence>
<feature type="disulfide bond" description="Redox-active" evidence="6">
    <location>
        <begin position="235"/>
        <end position="237"/>
    </location>
</feature>
<dbReference type="GO" id="GO:0051082">
    <property type="term" value="F:unfolded protein binding"/>
    <property type="evidence" value="ECO:0007669"/>
    <property type="project" value="UniProtKB-UniRule"/>
</dbReference>
<dbReference type="PANTHER" id="PTHR30111:SF1">
    <property type="entry name" value="33 KDA CHAPERONIN"/>
    <property type="match status" value="1"/>
</dbReference>
<dbReference type="Gene3D" id="3.55.30.10">
    <property type="entry name" value="Hsp33 domain"/>
    <property type="match status" value="1"/>
</dbReference>
<comment type="subcellular location">
    <subcellularLocation>
        <location evidence="6">Cytoplasm</location>
    </subcellularLocation>
</comment>
<feature type="disulfide bond" description="Redox-active" evidence="6">
    <location>
        <begin position="268"/>
        <end position="271"/>
    </location>
</feature>
<dbReference type="PANTHER" id="PTHR30111">
    <property type="entry name" value="33 KDA CHAPERONIN"/>
    <property type="match status" value="1"/>
</dbReference>
<dbReference type="InterPro" id="IPR000397">
    <property type="entry name" value="Heat_shock_Hsp33"/>
</dbReference>
<dbReference type="Pfam" id="PF01430">
    <property type="entry name" value="HSP33"/>
    <property type="match status" value="1"/>
</dbReference>
<keyword evidence="2 6" id="KW-0862">Zinc</keyword>
<organism evidence="7 8">
    <name type="scientific">Candidatus Endonucleibacter bathymodioli</name>
    <dbReference type="NCBI Taxonomy" id="539814"/>
    <lineage>
        <taxon>Bacteria</taxon>
        <taxon>Pseudomonadati</taxon>
        <taxon>Pseudomonadota</taxon>
        <taxon>Gammaproteobacteria</taxon>
        <taxon>Oceanospirillales</taxon>
        <taxon>Endozoicomonadaceae</taxon>
        <taxon>Candidatus Endonucleibacter</taxon>
    </lineage>
</organism>
<dbReference type="Gene3D" id="1.10.287.480">
    <property type="entry name" value="helix hairpin bin"/>
    <property type="match status" value="1"/>
</dbReference>
<keyword evidence="3 6" id="KW-1015">Disulfide bond</keyword>
<dbReference type="GO" id="GO:0005737">
    <property type="term" value="C:cytoplasm"/>
    <property type="evidence" value="ECO:0007669"/>
    <property type="project" value="UniProtKB-SubCell"/>
</dbReference>
<dbReference type="SUPFAM" id="SSF64397">
    <property type="entry name" value="Hsp33 domain"/>
    <property type="match status" value="1"/>
</dbReference>
<dbReference type="CDD" id="cd00498">
    <property type="entry name" value="Hsp33"/>
    <property type="match status" value="1"/>
</dbReference>
<evidence type="ECO:0000256" key="4">
    <source>
        <dbReference type="ARBA" id="ARBA00023186"/>
    </source>
</evidence>
<comment type="similarity">
    <text evidence="6">Belongs to the HSP33 family.</text>
</comment>
<dbReference type="Gene3D" id="3.90.1280.10">
    <property type="entry name" value="HSP33 redox switch-like"/>
    <property type="match status" value="1"/>
</dbReference>
<dbReference type="AlphaFoldDB" id="A0AA90NLN7"/>
<accession>A0AA90NLN7</accession>
<keyword evidence="4 6" id="KW-0143">Chaperone</keyword>
<comment type="function">
    <text evidence="6">Redox regulated molecular chaperone. Protects both thermally unfolding and oxidatively damaged proteins from irreversible aggregation. Plays an important role in the bacterial defense system toward oxidative stress.</text>
</comment>
<dbReference type="NCBIfam" id="NF001033">
    <property type="entry name" value="PRK00114.1"/>
    <property type="match status" value="1"/>
</dbReference>
<proteinExistence type="inferred from homology"/>
<dbReference type="Proteomes" id="UP001178148">
    <property type="component" value="Unassembled WGS sequence"/>
</dbReference>
<evidence type="ECO:0000256" key="1">
    <source>
        <dbReference type="ARBA" id="ARBA00022490"/>
    </source>
</evidence>
<evidence type="ECO:0000256" key="3">
    <source>
        <dbReference type="ARBA" id="ARBA00023157"/>
    </source>
</evidence>
<reference evidence="7 8" key="1">
    <citation type="journal article" date="2023" name="bioRxiv">
        <title>An intranuclear bacterial parasite of deep-sea mussels expresses apoptosis inhibitors acquired from its host.</title>
        <authorList>
            <person name="Gonzalez Porras M.A."/>
            <person name="Assie A."/>
            <person name="Tietjen M."/>
            <person name="Violette M."/>
            <person name="Kleiner M."/>
            <person name="Gruber-Vodicka H."/>
            <person name="Dubilier N."/>
            <person name="Leisch N."/>
        </authorList>
    </citation>
    <scope>NUCLEOTIDE SEQUENCE [LARGE SCALE GENOMIC DNA]</scope>
    <source>
        <strain evidence="7">IAP13</strain>
    </source>
</reference>
<dbReference type="EMBL" id="JASXSV010000013">
    <property type="protein sequence ID" value="MDP0589344.1"/>
    <property type="molecule type" value="Genomic_DNA"/>
</dbReference>
<dbReference type="PIRSF" id="PIRSF005261">
    <property type="entry name" value="Heat_shock_Hsp33"/>
    <property type="match status" value="1"/>
</dbReference>
<dbReference type="GO" id="GO:0044183">
    <property type="term" value="F:protein folding chaperone"/>
    <property type="evidence" value="ECO:0007669"/>
    <property type="project" value="TreeGrafter"/>
</dbReference>
<sequence length="294" mass="33304">MIFNRDSVQRFLFENIHIRGERAYVENSLNEALAAHCYPDVIRELLGQLVAAAILLSNTLKYSGLMTLQAKGSGAVSLLMVECTNKNSFRVLARWSGECSRSGVADLLGNGTLAITIDPDQGQRYQGVVPMDKPTLSECLEHYFSQSEQLPTRIWLSSDGVRASGLLLQVLPYKNNNGEEDVLLDRDECWIRITALTNTVSSLELLELDSESLLRRLYNREEVLVFDSEPVKFQCTCSRERSDVIIKSIGRKEADSVIREQGRIDMDCQFCNRQYSFDAKDIMRIFNSHGLRLH</sequence>
<dbReference type="GO" id="GO:0042026">
    <property type="term" value="P:protein refolding"/>
    <property type="evidence" value="ECO:0007669"/>
    <property type="project" value="TreeGrafter"/>
</dbReference>
<name>A0AA90NLN7_9GAMM</name>
<comment type="PTM">
    <text evidence="6">Under oxidizing conditions two disulfide bonds are formed involving the reactive cysteines. Under reducing conditions zinc is bound to the reactive cysteines and the protein is inactive.</text>
</comment>